<reference evidence="1 2" key="1">
    <citation type="submission" date="2016-11" db="EMBL/GenBank/DDBJ databases">
        <title>Networking in microbes: conjugative elements and plasmids in the genus Alteromonas.</title>
        <authorList>
            <person name="Lopez-Perez M."/>
            <person name="Ramon-Marco N."/>
            <person name="Rodriguez-Valera F."/>
        </authorList>
    </citation>
    <scope>NUCLEOTIDE SEQUENCE [LARGE SCALE GENOMIC DNA]</scope>
    <source>
        <strain evidence="1 2">CP48</strain>
        <plasmid evidence="2">pamcp48-600</plasmid>
    </source>
</reference>
<name>A0AAC9JGD4_9ALTE</name>
<dbReference type="EMBL" id="CP018025">
    <property type="protein sequence ID" value="APD92021.1"/>
    <property type="molecule type" value="Genomic_DNA"/>
</dbReference>
<evidence type="ECO:0000313" key="2">
    <source>
        <dbReference type="Proteomes" id="UP000182101"/>
    </source>
</evidence>
<geneLocation type="plasmid" evidence="2">
    <name>pamcp48-600</name>
</geneLocation>
<dbReference type="RefSeq" id="WP_071960631.1">
    <property type="nucleotide sequence ID" value="NZ_CP018025.1"/>
</dbReference>
<accession>A0AAC9JGD4</accession>
<dbReference type="AlphaFoldDB" id="A0AAC9JGD4"/>
<gene>
    <name evidence="1" type="ORF">BM524_19055</name>
</gene>
<protein>
    <submittedName>
        <fullName evidence="1">Uncharacterized protein</fullName>
    </submittedName>
</protein>
<proteinExistence type="predicted"/>
<dbReference type="Proteomes" id="UP000182101">
    <property type="component" value="Plasmid pAMCP48-600"/>
</dbReference>
<evidence type="ECO:0000313" key="1">
    <source>
        <dbReference type="EMBL" id="APD92021.1"/>
    </source>
</evidence>
<sequence length="311" mass="34423">MTQSNVLLSKAQTSLTTLLASPFLDKAAMADDCLEVFGDYNWAAKPGLNDNDKTRWNSLYEKGKAGDMLAQELPEFFSLTDADDSLHIFYQITEARQLLRDIDTHSKRLNTMVDNEKATIDATSKAAAASFVFDLESGDLNEEVANALPHDLIFDAVMLASSLSIDVNGKTYHLEPYSESLTDDNVFNLLTDAQTMVEHELTKQCLSLSERAVSLALLDQTFTFSLKDETQGVEGDVTGYIDNTLGLGLALKFSGYSDYNSIDDKGSVVYIGKLDGELRVLVYADINREEPTHVIPLSEARNSARIENEYE</sequence>
<organism evidence="1 2">
    <name type="scientific">Alteromonas mediterranea</name>
    <dbReference type="NCBI Taxonomy" id="314275"/>
    <lineage>
        <taxon>Bacteria</taxon>
        <taxon>Pseudomonadati</taxon>
        <taxon>Pseudomonadota</taxon>
        <taxon>Gammaproteobacteria</taxon>
        <taxon>Alteromonadales</taxon>
        <taxon>Alteromonadaceae</taxon>
        <taxon>Alteromonas/Salinimonas group</taxon>
        <taxon>Alteromonas</taxon>
    </lineage>
</organism>
<keyword evidence="1" id="KW-0614">Plasmid</keyword>